<reference evidence="1 2" key="1">
    <citation type="submission" date="2020-04" db="EMBL/GenBank/DDBJ databases">
        <title>Advantages and limits of metagenomic assembly and binning of a giant virus.</title>
        <authorList>
            <person name="Schulz F."/>
            <person name="Andreani J."/>
            <person name="Francis R."/>
            <person name="Boudjemaa H."/>
            <person name="Bou Khalil J.Y."/>
            <person name="Lee J."/>
            <person name="La Scola B."/>
            <person name="Woyke T."/>
        </authorList>
    </citation>
    <scope>NUCLEOTIDE SEQUENCE [LARGE SCALE GENOMIC DNA]</scope>
    <source>
        <strain evidence="1 2">FV1/VV64</strain>
    </source>
</reference>
<name>A0A7D3QXH8_9VIRU</name>
<evidence type="ECO:0000313" key="2">
    <source>
        <dbReference type="Proteomes" id="UP001162001"/>
    </source>
</evidence>
<evidence type="ECO:0000313" key="1">
    <source>
        <dbReference type="EMBL" id="QKF94500.1"/>
    </source>
</evidence>
<keyword evidence="2" id="KW-1185">Reference proteome</keyword>
<gene>
    <name evidence="1" type="ORF">Fadolivirus_1_1042</name>
</gene>
<organism evidence="1 2">
    <name type="scientific">Fadolivirus FV1/VV64</name>
    <dbReference type="NCBI Taxonomy" id="3070911"/>
    <lineage>
        <taxon>Viruses</taxon>
        <taxon>Varidnaviria</taxon>
        <taxon>Bamfordvirae</taxon>
        <taxon>Nucleocytoviricota</taxon>
        <taxon>Megaviricetes</taxon>
        <taxon>Imitervirales</taxon>
        <taxon>Mimiviridae</taxon>
        <taxon>Klosneuvirinae</taxon>
        <taxon>Fadolivirus</taxon>
        <taxon>Fadolivirus algeromassiliense</taxon>
    </lineage>
</organism>
<accession>A0A7D3QXH8</accession>
<protein>
    <submittedName>
        <fullName evidence="1">Uncharacterized protein</fullName>
    </submittedName>
</protein>
<sequence>MNPLDPIVLSFVNKSFEIGEWLLSEHVISQDDLDECQAPILIGLPCLAILHCIEKTSNFDDGYVHLAVDRCIDPNNPVYDMRIRNLLNKILTGSTLYRTIPFSYNTYAAFKKSIIEKIKHDIYFQDEQNELFKILYDIALTITQINEYKDKFMNVINFLSILDT</sequence>
<proteinExistence type="predicted"/>
<dbReference type="EMBL" id="MT418680">
    <property type="protein sequence ID" value="QKF94500.1"/>
    <property type="molecule type" value="Genomic_DNA"/>
</dbReference>
<dbReference type="Proteomes" id="UP001162001">
    <property type="component" value="Segment"/>
</dbReference>